<reference evidence="2" key="2">
    <citation type="submission" date="2015-03" db="EMBL/GenBank/DDBJ databases">
        <authorList>
            <person name="Chow C.-E.T."/>
            <person name="Winget D.M."/>
            <person name="White R.A.III."/>
            <person name="Hallam S.J."/>
            <person name="Suttle C.A."/>
        </authorList>
    </citation>
    <scope>NUCLEOTIDE SEQUENCE</scope>
    <source>
        <strain evidence="2">Oxic3_4</strain>
    </source>
</reference>
<dbReference type="CDD" id="cd00085">
    <property type="entry name" value="HNHc"/>
    <property type="match status" value="1"/>
</dbReference>
<dbReference type="SMART" id="SM00507">
    <property type="entry name" value="HNHc"/>
    <property type="match status" value="1"/>
</dbReference>
<proteinExistence type="predicted"/>
<protein>
    <recommendedName>
        <fullName evidence="1">HNH nuclease domain-containing protein</fullName>
    </recommendedName>
</protein>
<evidence type="ECO:0000259" key="1">
    <source>
        <dbReference type="SMART" id="SM00507"/>
    </source>
</evidence>
<organism evidence="2">
    <name type="scientific">uncultured marine virus</name>
    <dbReference type="NCBI Taxonomy" id="186617"/>
    <lineage>
        <taxon>Viruses</taxon>
        <taxon>environmental samples</taxon>
    </lineage>
</organism>
<evidence type="ECO:0000313" key="2">
    <source>
        <dbReference type="EMBL" id="AKH48812.1"/>
    </source>
</evidence>
<name>A0A0F7LBU9_9VIRU</name>
<dbReference type="InterPro" id="IPR003615">
    <property type="entry name" value="HNH_nuc"/>
</dbReference>
<accession>A0A0F7LBU9</accession>
<dbReference type="EMBL" id="KR029610">
    <property type="protein sequence ID" value="AKH48812.1"/>
    <property type="molecule type" value="Genomic_DNA"/>
</dbReference>
<sequence>MATARSDKSLCSSCSVALTAKNAYSKKGGYQGLDSKCKPCKKAYATRWNKVNDRTEILRKSNFKRKDAIAHSKHKRRVQKNKIELTYGETLFVREYFKTAQSLYKETGVKYEVDHIIPLCQGGLHAPWNLQLLTQFENRSKGGR</sequence>
<dbReference type="Gene3D" id="1.10.30.50">
    <property type="match status" value="1"/>
</dbReference>
<reference evidence="2" key="1">
    <citation type="journal article" date="2015" name="Front. Microbiol.">
        <title>Combining genomic sequencing methods to explore viral diversity and reveal potential virus-host interactions.</title>
        <authorList>
            <person name="Chow C.E."/>
            <person name="Winget D.M."/>
            <person name="White R.A.III."/>
            <person name="Hallam S.J."/>
            <person name="Suttle C.A."/>
        </authorList>
    </citation>
    <scope>NUCLEOTIDE SEQUENCE</scope>
    <source>
        <strain evidence="2">Oxic3_4</strain>
    </source>
</reference>
<feature type="domain" description="HNH nuclease" evidence="1">
    <location>
        <begin position="88"/>
        <end position="139"/>
    </location>
</feature>